<dbReference type="GO" id="GO:0008270">
    <property type="term" value="F:zinc ion binding"/>
    <property type="evidence" value="ECO:0007669"/>
    <property type="project" value="InterPro"/>
</dbReference>
<dbReference type="PANTHER" id="PTHR47926">
    <property type="entry name" value="PENTATRICOPEPTIDE REPEAT-CONTAINING PROTEIN"/>
    <property type="match status" value="1"/>
</dbReference>
<dbReference type="InParanoid" id="A0A200Q1N6"/>
<proteinExistence type="inferred from homology"/>
<feature type="repeat" description="PPR" evidence="4">
    <location>
        <begin position="349"/>
        <end position="379"/>
    </location>
</feature>
<dbReference type="PROSITE" id="PS51375">
    <property type="entry name" value="PPR"/>
    <property type="match status" value="8"/>
</dbReference>
<dbReference type="FunFam" id="1.25.40.10:FF:000333">
    <property type="entry name" value="Pentatricopeptide repeat-containing protein"/>
    <property type="match status" value="1"/>
</dbReference>
<dbReference type="Pfam" id="PF13041">
    <property type="entry name" value="PPR_2"/>
    <property type="match status" value="3"/>
</dbReference>
<dbReference type="Pfam" id="PF14432">
    <property type="entry name" value="DYW_deaminase"/>
    <property type="match status" value="1"/>
</dbReference>
<dbReference type="InterPro" id="IPR002885">
    <property type="entry name" value="PPR_rpt"/>
</dbReference>
<evidence type="ECO:0000256" key="2">
    <source>
        <dbReference type="ARBA" id="ARBA00022737"/>
    </source>
</evidence>
<dbReference type="Pfam" id="PF01535">
    <property type="entry name" value="PPR"/>
    <property type="match status" value="3"/>
</dbReference>
<feature type="repeat" description="PPR" evidence="4">
    <location>
        <begin position="218"/>
        <end position="248"/>
    </location>
</feature>
<dbReference type="InterPro" id="IPR011990">
    <property type="entry name" value="TPR-like_helical_dom_sf"/>
</dbReference>
<feature type="domain" description="DYW" evidence="5">
    <location>
        <begin position="668"/>
        <end position="760"/>
    </location>
</feature>
<dbReference type="AlphaFoldDB" id="A0A200Q1N6"/>
<dbReference type="EMBL" id="MVGT01003318">
    <property type="protein sequence ID" value="OVA04367.1"/>
    <property type="molecule type" value="Genomic_DNA"/>
</dbReference>
<dbReference type="OMA" id="DCHRAME"/>
<dbReference type="FunFam" id="1.25.40.10:FF:000690">
    <property type="entry name" value="Pentatricopeptide repeat-containing protein"/>
    <property type="match status" value="1"/>
</dbReference>
<dbReference type="GO" id="GO:0005739">
    <property type="term" value="C:mitochondrion"/>
    <property type="evidence" value="ECO:0007669"/>
    <property type="project" value="UniProtKB-ARBA"/>
</dbReference>
<dbReference type="Pfam" id="PF20430">
    <property type="entry name" value="Eplus_motif"/>
    <property type="match status" value="1"/>
</dbReference>
<reference evidence="6 7" key="1">
    <citation type="journal article" date="2017" name="Mol. Plant">
        <title>The Genome of Medicinal Plant Macleaya cordata Provides New Insights into Benzylisoquinoline Alkaloids Metabolism.</title>
        <authorList>
            <person name="Liu X."/>
            <person name="Liu Y."/>
            <person name="Huang P."/>
            <person name="Ma Y."/>
            <person name="Qing Z."/>
            <person name="Tang Q."/>
            <person name="Cao H."/>
            <person name="Cheng P."/>
            <person name="Zheng Y."/>
            <person name="Yuan Z."/>
            <person name="Zhou Y."/>
            <person name="Liu J."/>
            <person name="Tang Z."/>
            <person name="Zhuo Y."/>
            <person name="Zhang Y."/>
            <person name="Yu L."/>
            <person name="Huang J."/>
            <person name="Yang P."/>
            <person name="Peng Q."/>
            <person name="Zhang J."/>
            <person name="Jiang W."/>
            <person name="Zhang Z."/>
            <person name="Lin K."/>
            <person name="Ro D.K."/>
            <person name="Chen X."/>
            <person name="Xiong X."/>
            <person name="Shang Y."/>
            <person name="Huang S."/>
            <person name="Zeng J."/>
        </authorList>
    </citation>
    <scope>NUCLEOTIDE SEQUENCE [LARGE SCALE GENOMIC DNA]</scope>
    <source>
        <strain evidence="7">cv. BLH2017</strain>
        <tissue evidence="6">Root</tissue>
    </source>
</reference>
<evidence type="ECO:0000256" key="4">
    <source>
        <dbReference type="PROSITE-ProRule" id="PRU00708"/>
    </source>
</evidence>
<name>A0A200Q1N6_MACCD</name>
<dbReference type="InterPro" id="IPR046848">
    <property type="entry name" value="E_motif"/>
</dbReference>
<accession>A0A200Q1N6</accession>
<dbReference type="Pfam" id="PF20431">
    <property type="entry name" value="E_motif"/>
    <property type="match status" value="1"/>
</dbReference>
<dbReference type="SUPFAM" id="SSF48452">
    <property type="entry name" value="TPR-like"/>
    <property type="match status" value="1"/>
</dbReference>
<feature type="repeat" description="PPR" evidence="4">
    <location>
        <begin position="249"/>
        <end position="283"/>
    </location>
</feature>
<evidence type="ECO:0000313" key="7">
    <source>
        <dbReference type="Proteomes" id="UP000195402"/>
    </source>
</evidence>
<dbReference type="NCBIfam" id="TIGR00756">
    <property type="entry name" value="PPR"/>
    <property type="match status" value="8"/>
</dbReference>
<evidence type="ECO:0000256" key="3">
    <source>
        <dbReference type="ARBA" id="ARBA00061659"/>
    </source>
</evidence>
<dbReference type="GO" id="GO:0003729">
    <property type="term" value="F:mRNA binding"/>
    <property type="evidence" value="ECO:0007669"/>
    <property type="project" value="UniProtKB-ARBA"/>
</dbReference>
<dbReference type="InterPro" id="IPR032867">
    <property type="entry name" value="DYW_dom"/>
</dbReference>
<comment type="similarity">
    <text evidence="3">Belongs to the PPR family. PCMP-E subfamily.</text>
</comment>
<dbReference type="FunFam" id="1.25.40.10:FF:000205">
    <property type="entry name" value="Pentatricopeptide repeat-containing protein, mitochondrial"/>
    <property type="match status" value="1"/>
</dbReference>
<comment type="similarity">
    <text evidence="1">Belongs to the PPR family. PCMP-H subfamily.</text>
</comment>
<feature type="repeat" description="PPR" evidence="4">
    <location>
        <begin position="86"/>
        <end position="120"/>
    </location>
</feature>
<evidence type="ECO:0000256" key="1">
    <source>
        <dbReference type="ARBA" id="ARBA00006643"/>
    </source>
</evidence>
<feature type="repeat" description="PPR" evidence="4">
    <location>
        <begin position="187"/>
        <end position="217"/>
    </location>
</feature>
<protein>
    <submittedName>
        <fullName evidence="6">Pentatricopeptide repeat</fullName>
    </submittedName>
</protein>
<dbReference type="Proteomes" id="UP000195402">
    <property type="component" value="Unassembled WGS sequence"/>
</dbReference>
<keyword evidence="7" id="KW-1185">Reference proteome</keyword>
<gene>
    <name evidence="6" type="ORF">BVC80_1395g80</name>
</gene>
<organism evidence="6 7">
    <name type="scientific">Macleaya cordata</name>
    <name type="common">Five-seeded plume-poppy</name>
    <name type="synonym">Bocconia cordata</name>
    <dbReference type="NCBI Taxonomy" id="56857"/>
    <lineage>
        <taxon>Eukaryota</taxon>
        <taxon>Viridiplantae</taxon>
        <taxon>Streptophyta</taxon>
        <taxon>Embryophyta</taxon>
        <taxon>Tracheophyta</taxon>
        <taxon>Spermatophyta</taxon>
        <taxon>Magnoliopsida</taxon>
        <taxon>Ranunculales</taxon>
        <taxon>Papaveraceae</taxon>
        <taxon>Papaveroideae</taxon>
        <taxon>Macleaya</taxon>
    </lineage>
</organism>
<comment type="caution">
    <text evidence="6">The sequence shown here is derived from an EMBL/GenBank/DDBJ whole genome shotgun (WGS) entry which is preliminary data.</text>
</comment>
<dbReference type="PANTHER" id="PTHR47926:SF537">
    <property type="entry name" value="PENTACOTRIPEPTIDE-REPEAT REGION OF PRORP DOMAIN-CONTAINING PROTEIN"/>
    <property type="match status" value="1"/>
</dbReference>
<dbReference type="InterPro" id="IPR046849">
    <property type="entry name" value="E2_motif"/>
</dbReference>
<dbReference type="Pfam" id="PF12854">
    <property type="entry name" value="PPR_1"/>
    <property type="match status" value="1"/>
</dbReference>
<dbReference type="InterPro" id="IPR046960">
    <property type="entry name" value="PPR_At4g14850-like_plant"/>
</dbReference>
<dbReference type="OrthoDB" id="185373at2759"/>
<feature type="repeat" description="PPR" evidence="4">
    <location>
        <begin position="453"/>
        <end position="487"/>
    </location>
</feature>
<evidence type="ECO:0000259" key="5">
    <source>
        <dbReference type="Pfam" id="PF14432"/>
    </source>
</evidence>
<feature type="repeat" description="PPR" evidence="4">
    <location>
        <begin position="318"/>
        <end position="348"/>
    </location>
</feature>
<dbReference type="Gene3D" id="1.25.40.10">
    <property type="entry name" value="Tetratricopeptide repeat domain"/>
    <property type="match status" value="6"/>
</dbReference>
<keyword evidence="2" id="KW-0677">Repeat</keyword>
<dbReference type="GO" id="GO:0009451">
    <property type="term" value="P:RNA modification"/>
    <property type="evidence" value="ECO:0007669"/>
    <property type="project" value="InterPro"/>
</dbReference>
<evidence type="ECO:0000313" key="6">
    <source>
        <dbReference type="EMBL" id="OVA04367.1"/>
    </source>
</evidence>
<feature type="repeat" description="PPR" evidence="4">
    <location>
        <begin position="422"/>
        <end position="452"/>
    </location>
</feature>
<sequence>MGSLVLEPIGKPPQFIPRSKDQQQLSLLLQQNPLLKLHQLKQIQAQLIHKSLHQDNILITKLISACSDSGTMVYATRLFNYVQEPDLILCNSMLRGYTQNNLFEQALLFYLHFLQKGFFPDHFTFPYILKACAAMSMVILGQQIHACLVKNGGVSDVFVLNSLLDMYFKCRQNEFSMRVFEEISSPNSTSWNIMVSGFLSSGDLKSAKKLFDEMPYRDVVSWNTMLSAYAKCGELENARRLFDEMPKRNLVSWNALIAGFSQNGQYDEALSTFSQMLRSGIKPDNTTILSVVSAVSTMSSPEDDVVQEIIGFARTANSVSVLTAVLNMYAKLGRIDDARAMFDEISEKDLVTWNAMISGYSQNQRPAEAIELFRKMQSECGVKVKPDKLTMVSLISSCSQMGALALGEWVHAYIEKNGIELDEFLAASLVDMYAKCGDLDRSRRIFQEMPRKDLASWNSMIKGLAIHGEGKEALEIFSLMEKSSVTPNDITFIGLLSACSHGGLAEKGLELFDLMQSQYKIVPRIEHYGCVVDLLSRAGRLTDAYEFIKKMPIKPDKVVWGALLSSCRSQQNVELAEEVACKLTELDPSHDGNYVLLSNVYASVGKWRDVKKVRDRMRTQNVQKTPGCSAVEVEGVVHEFTAGDRTHPRFEEIYTAWDEIVKRIKPMGYEPDTGFSLKKLDEEDREEALNRHSEKLALTFALINSGHKSPIKIVKNLRICGDCHRAMELVSKLEGREITVRDRNRFHHFKAGGCSCGGYW</sequence>